<proteinExistence type="predicted"/>
<sequence>MAGTRMGWWLKLLDMKFGMEALTANHMVPISVMESSFVRELKNMGLF</sequence>
<dbReference type="AlphaFoldDB" id="A0A1R3KG72"/>
<organism evidence="1 2">
    <name type="scientific">Corchorus olitorius</name>
    <dbReference type="NCBI Taxonomy" id="93759"/>
    <lineage>
        <taxon>Eukaryota</taxon>
        <taxon>Viridiplantae</taxon>
        <taxon>Streptophyta</taxon>
        <taxon>Embryophyta</taxon>
        <taxon>Tracheophyta</taxon>
        <taxon>Spermatophyta</taxon>
        <taxon>Magnoliopsida</taxon>
        <taxon>eudicotyledons</taxon>
        <taxon>Gunneridae</taxon>
        <taxon>Pentapetalae</taxon>
        <taxon>rosids</taxon>
        <taxon>malvids</taxon>
        <taxon>Malvales</taxon>
        <taxon>Malvaceae</taxon>
        <taxon>Grewioideae</taxon>
        <taxon>Apeibeae</taxon>
        <taxon>Corchorus</taxon>
    </lineage>
</organism>
<evidence type="ECO:0000313" key="1">
    <source>
        <dbReference type="EMBL" id="OMP06080.1"/>
    </source>
</evidence>
<reference evidence="2" key="1">
    <citation type="submission" date="2013-09" db="EMBL/GenBank/DDBJ databases">
        <title>Corchorus olitorius genome sequencing.</title>
        <authorList>
            <person name="Alam M."/>
            <person name="Haque M.S."/>
            <person name="Islam M.S."/>
            <person name="Emdad E.M."/>
            <person name="Islam M.M."/>
            <person name="Ahmed B."/>
            <person name="Halim A."/>
            <person name="Hossen Q.M.M."/>
            <person name="Hossain M.Z."/>
            <person name="Ahmed R."/>
            <person name="Khan M.M."/>
            <person name="Islam R."/>
            <person name="Rashid M.M."/>
            <person name="Khan S.A."/>
            <person name="Rahman M.S."/>
            <person name="Alam M."/>
            <person name="Yahiya A.S."/>
            <person name="Khan M.S."/>
            <person name="Azam M.S."/>
            <person name="Haque T."/>
            <person name="Lashkar M.Z.H."/>
            <person name="Akhand A.I."/>
            <person name="Morshed G."/>
            <person name="Roy S."/>
            <person name="Uddin K.S."/>
            <person name="Rabeya T."/>
            <person name="Hossain A.S."/>
            <person name="Chowdhury A."/>
            <person name="Snigdha A.R."/>
            <person name="Mortoza M.S."/>
            <person name="Matin S.A."/>
            <person name="Hoque S.M.E."/>
            <person name="Islam M.K."/>
            <person name="Roy D.K."/>
            <person name="Haider R."/>
            <person name="Moosa M.M."/>
            <person name="Elias S.M."/>
            <person name="Hasan A.M."/>
            <person name="Jahan S."/>
            <person name="Shafiuddin M."/>
            <person name="Mahmood N."/>
            <person name="Shommy N.S."/>
        </authorList>
    </citation>
    <scope>NUCLEOTIDE SEQUENCE [LARGE SCALE GENOMIC DNA]</scope>
    <source>
        <strain evidence="2">cv. O-4</strain>
    </source>
</reference>
<accession>A0A1R3KG72</accession>
<gene>
    <name evidence="1" type="ORF">COLO4_08369</name>
</gene>
<protein>
    <submittedName>
        <fullName evidence="1">Uncharacterized protein</fullName>
    </submittedName>
</protein>
<comment type="caution">
    <text evidence="1">The sequence shown here is derived from an EMBL/GenBank/DDBJ whole genome shotgun (WGS) entry which is preliminary data.</text>
</comment>
<dbReference type="Proteomes" id="UP000187203">
    <property type="component" value="Unassembled WGS sequence"/>
</dbReference>
<name>A0A1R3KG72_9ROSI</name>
<keyword evidence="2" id="KW-1185">Reference proteome</keyword>
<evidence type="ECO:0000313" key="2">
    <source>
        <dbReference type="Proteomes" id="UP000187203"/>
    </source>
</evidence>
<dbReference type="EMBL" id="AWUE01013723">
    <property type="protein sequence ID" value="OMP06080.1"/>
    <property type="molecule type" value="Genomic_DNA"/>
</dbReference>